<reference evidence="1 2" key="1">
    <citation type="submission" date="2024-11" db="EMBL/GenBank/DDBJ databases">
        <title>A near-complete genome assembly of Cinchona calisaya.</title>
        <authorList>
            <person name="Lian D.C."/>
            <person name="Zhao X.W."/>
            <person name="Wei L."/>
        </authorList>
    </citation>
    <scope>NUCLEOTIDE SEQUENCE [LARGE SCALE GENOMIC DNA]</scope>
    <source>
        <tissue evidence="1">Nenye</tissue>
    </source>
</reference>
<protein>
    <submittedName>
        <fullName evidence="1">Uncharacterized protein</fullName>
    </submittedName>
</protein>
<dbReference type="EMBL" id="JBJUIK010000001">
    <property type="protein sequence ID" value="KAL3537680.1"/>
    <property type="molecule type" value="Genomic_DNA"/>
</dbReference>
<organism evidence="1 2">
    <name type="scientific">Cinchona calisaya</name>
    <dbReference type="NCBI Taxonomy" id="153742"/>
    <lineage>
        <taxon>Eukaryota</taxon>
        <taxon>Viridiplantae</taxon>
        <taxon>Streptophyta</taxon>
        <taxon>Embryophyta</taxon>
        <taxon>Tracheophyta</taxon>
        <taxon>Spermatophyta</taxon>
        <taxon>Magnoliopsida</taxon>
        <taxon>eudicotyledons</taxon>
        <taxon>Gunneridae</taxon>
        <taxon>Pentapetalae</taxon>
        <taxon>asterids</taxon>
        <taxon>lamiids</taxon>
        <taxon>Gentianales</taxon>
        <taxon>Rubiaceae</taxon>
        <taxon>Cinchonoideae</taxon>
        <taxon>Cinchoneae</taxon>
        <taxon>Cinchona</taxon>
    </lineage>
</organism>
<keyword evidence="2" id="KW-1185">Reference proteome</keyword>
<evidence type="ECO:0000313" key="1">
    <source>
        <dbReference type="EMBL" id="KAL3537680.1"/>
    </source>
</evidence>
<name>A0ABD3B2V1_9GENT</name>
<comment type="caution">
    <text evidence="1">The sequence shown here is derived from an EMBL/GenBank/DDBJ whole genome shotgun (WGS) entry which is preliminary data.</text>
</comment>
<dbReference type="Proteomes" id="UP001630127">
    <property type="component" value="Unassembled WGS sequence"/>
</dbReference>
<gene>
    <name evidence="1" type="ORF">ACH5RR_001046</name>
</gene>
<proteinExistence type="predicted"/>
<dbReference type="AlphaFoldDB" id="A0ABD3B2V1"/>
<evidence type="ECO:0000313" key="2">
    <source>
        <dbReference type="Proteomes" id="UP001630127"/>
    </source>
</evidence>
<accession>A0ABD3B2V1</accession>
<sequence>MLPNQQLEKDDQVIILANGNARVSAQATIASSRVLIVDAAQVEADVKLVANILDISEKKILNTSKDDFSILAGKSVKELLFYFSDLDYTRDALIAKRFKSVDAPSPKTSTRIKKPRRRCLYIR</sequence>